<sequence>SIDDNISRVALHKFRDHLWYLIPEAVALAFFDKTVSNESKRKMIIKLNFKTHSNEKIKQLSLNESEIPEFVKKEIEFFVSNTEFLLNDPSDWSENLSFQNAFKTVSKLKTVNDTAERGIKLIEDYNSILTTNEEQKQYVLQIVSDYRKIFPNCKKQTLKRKFDIFENFAGHPIIGVSAIADA</sequence>
<gene>
    <name evidence="1" type="ORF">FWK35_00009585</name>
</gene>
<comment type="caution">
    <text evidence="1">The sequence shown here is derived from an EMBL/GenBank/DDBJ whole genome shotgun (WGS) entry which is preliminary data.</text>
</comment>
<proteinExistence type="predicted"/>
<protein>
    <submittedName>
        <fullName evidence="1">Uncharacterized protein</fullName>
    </submittedName>
</protein>
<evidence type="ECO:0000313" key="1">
    <source>
        <dbReference type="EMBL" id="KAF0767746.1"/>
    </source>
</evidence>
<reference evidence="1 2" key="1">
    <citation type="submission" date="2019-08" db="EMBL/GenBank/DDBJ databases">
        <title>Whole genome of Aphis craccivora.</title>
        <authorList>
            <person name="Voronova N.V."/>
            <person name="Shulinski R.S."/>
            <person name="Bandarenka Y.V."/>
            <person name="Zhorov D.G."/>
            <person name="Warner D."/>
        </authorList>
    </citation>
    <scope>NUCLEOTIDE SEQUENCE [LARGE SCALE GENOMIC DNA]</scope>
    <source>
        <strain evidence="1">180601</strain>
        <tissue evidence="1">Whole Body</tissue>
    </source>
</reference>
<feature type="non-terminal residue" evidence="1">
    <location>
        <position position="182"/>
    </location>
</feature>
<evidence type="ECO:0000313" key="2">
    <source>
        <dbReference type="Proteomes" id="UP000478052"/>
    </source>
</evidence>
<dbReference type="PANTHER" id="PTHR46113:SF1">
    <property type="entry name" value="PEPTIDASE M17 LEUCYL AMINOPEPTIDASE N-TERMINAL DOMAIN-CONTAINING PROTEIN"/>
    <property type="match status" value="1"/>
</dbReference>
<accession>A0A6G0ZAW9</accession>
<dbReference type="OrthoDB" id="6619182at2759"/>
<keyword evidence="2" id="KW-1185">Reference proteome</keyword>
<feature type="non-terminal residue" evidence="1">
    <location>
        <position position="1"/>
    </location>
</feature>
<dbReference type="PANTHER" id="PTHR46113">
    <property type="entry name" value="SNAC DOMAIN-CONTAINING PROTEIN"/>
    <property type="match status" value="1"/>
</dbReference>
<dbReference type="Proteomes" id="UP000478052">
    <property type="component" value="Unassembled WGS sequence"/>
</dbReference>
<dbReference type="AlphaFoldDB" id="A0A6G0ZAW9"/>
<name>A0A6G0ZAW9_APHCR</name>
<dbReference type="EMBL" id="VUJU01000904">
    <property type="protein sequence ID" value="KAF0767746.1"/>
    <property type="molecule type" value="Genomic_DNA"/>
</dbReference>
<organism evidence="1 2">
    <name type="scientific">Aphis craccivora</name>
    <name type="common">Cowpea aphid</name>
    <dbReference type="NCBI Taxonomy" id="307492"/>
    <lineage>
        <taxon>Eukaryota</taxon>
        <taxon>Metazoa</taxon>
        <taxon>Ecdysozoa</taxon>
        <taxon>Arthropoda</taxon>
        <taxon>Hexapoda</taxon>
        <taxon>Insecta</taxon>
        <taxon>Pterygota</taxon>
        <taxon>Neoptera</taxon>
        <taxon>Paraneoptera</taxon>
        <taxon>Hemiptera</taxon>
        <taxon>Sternorrhyncha</taxon>
        <taxon>Aphidomorpha</taxon>
        <taxon>Aphidoidea</taxon>
        <taxon>Aphididae</taxon>
        <taxon>Aphidini</taxon>
        <taxon>Aphis</taxon>
        <taxon>Aphis</taxon>
    </lineage>
</organism>